<evidence type="ECO:0000256" key="1">
    <source>
        <dbReference type="SAM" id="SignalP"/>
    </source>
</evidence>
<gene>
    <name evidence="2" type="ORF">Nans01_45330</name>
</gene>
<comment type="caution">
    <text evidence="2">The sequence shown here is derived from an EMBL/GenBank/DDBJ whole genome shotgun (WGS) entry which is preliminary data.</text>
</comment>
<dbReference type="EMBL" id="BSQG01000012">
    <property type="protein sequence ID" value="GLU50182.1"/>
    <property type="molecule type" value="Genomic_DNA"/>
</dbReference>
<accession>A0A9W6PAX9</accession>
<keyword evidence="1" id="KW-0732">Signal</keyword>
<protein>
    <recommendedName>
        <fullName evidence="4">Secreted protein</fullName>
    </recommendedName>
</protein>
<evidence type="ECO:0000313" key="2">
    <source>
        <dbReference type="EMBL" id="GLU50182.1"/>
    </source>
</evidence>
<sequence length="123" mass="12545">MPATVKVCAALLLLGVLPTAPASAAETSTAPAPRPSTDAAQQTLYIPCDGEPGLRAQFTLRPIGAVATNLNFTNPCGHLVSVRVLVSRSEGGVRECLRVGPGTRGNKNYQHGPGGGVQISPGC</sequence>
<dbReference type="AlphaFoldDB" id="A0A9W6PAX9"/>
<evidence type="ECO:0008006" key="4">
    <source>
        <dbReference type="Google" id="ProtNLM"/>
    </source>
</evidence>
<reference evidence="2" key="1">
    <citation type="submission" date="2023-02" db="EMBL/GenBank/DDBJ databases">
        <title>Nocardiopsis ansamitocini NBRC 112285.</title>
        <authorList>
            <person name="Ichikawa N."/>
            <person name="Sato H."/>
            <person name="Tonouchi N."/>
        </authorList>
    </citation>
    <scope>NUCLEOTIDE SEQUENCE</scope>
    <source>
        <strain evidence="2">NBRC 112285</strain>
    </source>
</reference>
<feature type="signal peptide" evidence="1">
    <location>
        <begin position="1"/>
        <end position="24"/>
    </location>
</feature>
<name>A0A9W6PAX9_9ACTN</name>
<dbReference type="Proteomes" id="UP001165092">
    <property type="component" value="Unassembled WGS sequence"/>
</dbReference>
<proteinExistence type="predicted"/>
<feature type="chain" id="PRO_5040743184" description="Secreted protein" evidence="1">
    <location>
        <begin position="25"/>
        <end position="123"/>
    </location>
</feature>
<evidence type="ECO:0000313" key="3">
    <source>
        <dbReference type="Proteomes" id="UP001165092"/>
    </source>
</evidence>
<keyword evidence="3" id="KW-1185">Reference proteome</keyword>
<organism evidence="2 3">
    <name type="scientific">Nocardiopsis ansamitocini</name>
    <dbReference type="NCBI Taxonomy" id="1670832"/>
    <lineage>
        <taxon>Bacteria</taxon>
        <taxon>Bacillati</taxon>
        <taxon>Actinomycetota</taxon>
        <taxon>Actinomycetes</taxon>
        <taxon>Streptosporangiales</taxon>
        <taxon>Nocardiopsidaceae</taxon>
        <taxon>Nocardiopsis</taxon>
    </lineage>
</organism>